<gene>
    <name evidence="1" type="ORF">PM10SUCC1_09810</name>
</gene>
<proteinExistence type="predicted"/>
<protein>
    <submittedName>
        <fullName evidence="1">Uncharacterized protein</fullName>
    </submittedName>
</protein>
<dbReference type="AlphaFoldDB" id="A0A9W6GKX1"/>
<evidence type="ECO:0000313" key="2">
    <source>
        <dbReference type="Proteomes" id="UP001144471"/>
    </source>
</evidence>
<accession>A0A9W6GKX1</accession>
<organism evidence="1 2">
    <name type="scientific">Propionigenium maris DSM 9537</name>
    <dbReference type="NCBI Taxonomy" id="1123000"/>
    <lineage>
        <taxon>Bacteria</taxon>
        <taxon>Fusobacteriati</taxon>
        <taxon>Fusobacteriota</taxon>
        <taxon>Fusobacteriia</taxon>
        <taxon>Fusobacteriales</taxon>
        <taxon>Fusobacteriaceae</taxon>
        <taxon>Propionigenium</taxon>
    </lineage>
</organism>
<evidence type="ECO:0000313" key="1">
    <source>
        <dbReference type="EMBL" id="GLI55467.1"/>
    </source>
</evidence>
<dbReference type="RefSeq" id="WP_281833960.1">
    <property type="nucleotide sequence ID" value="NZ_BSDY01000004.1"/>
</dbReference>
<dbReference type="EMBL" id="BSDY01000004">
    <property type="protein sequence ID" value="GLI55467.1"/>
    <property type="molecule type" value="Genomic_DNA"/>
</dbReference>
<comment type="caution">
    <text evidence="1">The sequence shown here is derived from an EMBL/GenBank/DDBJ whole genome shotgun (WGS) entry which is preliminary data.</text>
</comment>
<sequence>MNFFIVLLIIVVVLYLARPYDEVDEIISEYRSKMEENTRLL</sequence>
<keyword evidence="2" id="KW-1185">Reference proteome</keyword>
<reference evidence="1" key="1">
    <citation type="submission" date="2022-12" db="EMBL/GenBank/DDBJ databases">
        <title>Reference genome sequencing for broad-spectrum identification of bacterial and archaeal isolates by mass spectrometry.</title>
        <authorList>
            <person name="Sekiguchi Y."/>
            <person name="Tourlousse D.M."/>
        </authorList>
    </citation>
    <scope>NUCLEOTIDE SEQUENCE</scope>
    <source>
        <strain evidence="1">10succ1</strain>
    </source>
</reference>
<name>A0A9W6GKX1_9FUSO</name>
<dbReference type="Proteomes" id="UP001144471">
    <property type="component" value="Unassembled WGS sequence"/>
</dbReference>